<evidence type="ECO:0000313" key="2">
    <source>
        <dbReference type="EMBL" id="OIK06415.1"/>
    </source>
</evidence>
<protein>
    <submittedName>
        <fullName evidence="2">Uncharacterized protein</fullName>
    </submittedName>
</protein>
<evidence type="ECO:0000313" key="3">
    <source>
        <dbReference type="Proteomes" id="UP000179642"/>
    </source>
</evidence>
<dbReference type="AlphaFoldDB" id="A0A1S2QLY5"/>
<dbReference type="OrthoDB" id="123178at2"/>
<accession>A0A1S2QLY5</accession>
<dbReference type="EMBL" id="MLYO01000015">
    <property type="protein sequence ID" value="OIK06415.1"/>
    <property type="molecule type" value="Genomic_DNA"/>
</dbReference>
<proteinExistence type="predicted"/>
<dbReference type="RefSeq" id="WP_071380145.1">
    <property type="nucleotide sequence ID" value="NZ_MLYO01000015.1"/>
</dbReference>
<evidence type="ECO:0000256" key="1">
    <source>
        <dbReference type="SAM" id="MobiDB-lite"/>
    </source>
</evidence>
<name>A0A1S2QLY5_9ACTN</name>
<gene>
    <name evidence="2" type="ORF">BIV23_08540</name>
</gene>
<keyword evidence="3" id="KW-1185">Reference proteome</keyword>
<feature type="region of interest" description="Disordered" evidence="1">
    <location>
        <begin position="1"/>
        <end position="79"/>
    </location>
</feature>
<dbReference type="Proteomes" id="UP000179642">
    <property type="component" value="Unassembled WGS sequence"/>
</dbReference>
<reference evidence="2 3" key="1">
    <citation type="submission" date="2016-10" db="EMBL/GenBank/DDBJ databases">
        <title>Genome sequence of Streptomyces sp. MUSC 1.</title>
        <authorList>
            <person name="Lee L.-H."/>
            <person name="Ser H.-L."/>
            <person name="Law J.W.-F."/>
        </authorList>
    </citation>
    <scope>NUCLEOTIDE SEQUENCE [LARGE SCALE GENOMIC DNA]</scope>
    <source>
        <strain evidence="2 3">MUSC 1</strain>
    </source>
</reference>
<feature type="compositionally biased region" description="Basic and acidic residues" evidence="1">
    <location>
        <begin position="43"/>
        <end position="60"/>
    </location>
</feature>
<organism evidence="2 3">
    <name type="scientific">Streptomyces monashensis</name>
    <dbReference type="NCBI Taxonomy" id="1678012"/>
    <lineage>
        <taxon>Bacteria</taxon>
        <taxon>Bacillati</taxon>
        <taxon>Actinomycetota</taxon>
        <taxon>Actinomycetes</taxon>
        <taxon>Kitasatosporales</taxon>
        <taxon>Streptomycetaceae</taxon>
        <taxon>Streptomyces</taxon>
    </lineage>
</organism>
<comment type="caution">
    <text evidence="2">The sequence shown here is derived from an EMBL/GenBank/DDBJ whole genome shotgun (WGS) entry which is preliminary data.</text>
</comment>
<sequence length="166" mass="18304">MQRDDTPHTTDSGLSTEDLAQPRETDAAPSTAPTPPVYPGEGEDAKGADASDDTTFRETKAPAAADAAKVRTGDADEMPQLLTAEAEDDFRNRWEKIQTTFVDDPRDAVQAADSLVADLMQTLATTFDEHKKTLEEQWSRGGQADTEALRMALRHYRSFFNRLLTT</sequence>